<feature type="non-terminal residue" evidence="1">
    <location>
        <position position="1"/>
    </location>
</feature>
<proteinExistence type="predicted"/>
<gene>
    <name evidence="1" type="ORF">PORY_001309</name>
</gene>
<dbReference type="EMBL" id="JABTEG010000004">
    <property type="protein sequence ID" value="KAG4305139.1"/>
    <property type="molecule type" value="Genomic_DNA"/>
</dbReference>
<reference evidence="1 2" key="1">
    <citation type="journal article" date="2021" name="Commun. Biol.">
        <title>Genomic insights into the host specific adaptation of the Pneumocystis genus.</title>
        <authorList>
            <person name="Cisse O.H."/>
            <person name="Ma L."/>
            <person name="Dekker J.P."/>
            <person name="Khil P.P."/>
            <person name="Youn J.-H."/>
            <person name="Brenchley J.M."/>
            <person name="Blair R."/>
            <person name="Pahar B."/>
            <person name="Chabe M."/>
            <person name="Van Rompay K.K.A."/>
            <person name="Keesler R."/>
            <person name="Sukura A."/>
            <person name="Hirsch V."/>
            <person name="Kutty G."/>
            <person name="Liu Y."/>
            <person name="Peng L."/>
            <person name="Chen J."/>
            <person name="Song J."/>
            <person name="Weissenbacher-Lang C."/>
            <person name="Xu J."/>
            <person name="Upham N.S."/>
            <person name="Stajich J.E."/>
            <person name="Cuomo C.A."/>
            <person name="Cushion M.T."/>
            <person name="Kovacs J.A."/>
        </authorList>
    </citation>
    <scope>NUCLEOTIDE SEQUENCE [LARGE SCALE GENOMIC DNA]</scope>
    <source>
        <strain evidence="1 2">RABM</strain>
    </source>
</reference>
<evidence type="ECO:0000313" key="1">
    <source>
        <dbReference type="EMBL" id="KAG4305139.1"/>
    </source>
</evidence>
<comment type="caution">
    <text evidence="1">The sequence shown here is derived from an EMBL/GenBank/DDBJ whole genome shotgun (WGS) entry which is preliminary data.</text>
</comment>
<dbReference type="Proteomes" id="UP000768646">
    <property type="component" value="Unassembled WGS sequence"/>
</dbReference>
<organism evidence="1 2">
    <name type="scientific">Pneumocystis oryctolagi</name>
    <dbReference type="NCBI Taxonomy" id="42067"/>
    <lineage>
        <taxon>Eukaryota</taxon>
        <taxon>Fungi</taxon>
        <taxon>Dikarya</taxon>
        <taxon>Ascomycota</taxon>
        <taxon>Taphrinomycotina</taxon>
        <taxon>Pneumocystomycetes</taxon>
        <taxon>Pneumocystaceae</taxon>
        <taxon>Pneumocystis</taxon>
    </lineage>
</organism>
<accession>A0ACB7CBM5</accession>
<evidence type="ECO:0000313" key="2">
    <source>
        <dbReference type="Proteomes" id="UP000768646"/>
    </source>
</evidence>
<keyword evidence="2" id="KW-1185">Reference proteome</keyword>
<sequence length="62" mass="7092">GGNQRENDRLRAQKKQVPKKKKSDGSNFRNALEIQAETMRQKQKIADERKASLAINNNIRNG</sequence>
<name>A0ACB7CBM5_9ASCO</name>
<protein>
    <submittedName>
        <fullName evidence="1">Uncharacterized protein</fullName>
    </submittedName>
</protein>